<comment type="caution">
    <text evidence="2">The sequence shown here is derived from an EMBL/GenBank/DDBJ whole genome shotgun (WGS) entry which is preliminary data.</text>
</comment>
<keyword evidence="1" id="KW-0732">Signal</keyword>
<sequence length="672" mass="75561">MFFFGFWQGACMSLIHVALISAAAGRGTLDWLDCRGPPFAASWAELQAALAVQLKHTPDLLSFVQPLHPVIVKYAEDLEPVCQARKDVAALLAWTGQTHQSDYEAMGSLRWWINSSYQVGHSQEDGFCLYGCVAVLFLLAFNELAWLSVTPTEPTEAQAEKSLQYIFVSLHYARSLLGDHSTLDLISTSSWPAHLSSAITDLFVKAEALVTGPTLPVEKTTWSSLELARAWQPCDPLLHQGCFTHPGGAVKHQRANGAPLVMLLLGEHAPFANTVWLCVQSAAIALSMSLRPIFVGTFYGCKGLPSGCENDAAKDWFRAWMKRWPLSEGDALQVGDIGKEAASLVHAIHQHPDPDAGRPDFILCGDTVLFCWLLRQAQMFRHVPALHMYGMVFLQYVPFAWRRHMLQDFGHWWTQERDDSQPAGVQIEVLSLQLQWQMGIALPFVPSAGTSDAAGVLYQSKPGQRSVLVLKSGFFALAPGQVFSAVLRRLGDESGIRWNHWGFESREFLNFAAMASHSCALYVAPEFSQLLLRDVYGIGLPMFAPTFAWHLRLLQHMFASWGQLHTEHDIGRRWEDKLEQKEGPGIFQADLWPFGPFYNPAEHTPEHLAFWMPLAEVHRYPHMLYFASLTELLHSIETVDLGLQSLRMQEQNRIIAANVRRFYRQALQQMLR</sequence>
<proteinExistence type="predicted"/>
<name>A0AA36NLU6_9DINO</name>
<evidence type="ECO:0000313" key="2">
    <source>
        <dbReference type="EMBL" id="CAJ1408083.1"/>
    </source>
</evidence>
<evidence type="ECO:0000256" key="1">
    <source>
        <dbReference type="SAM" id="SignalP"/>
    </source>
</evidence>
<feature type="chain" id="PRO_5041469711" evidence="1">
    <location>
        <begin position="26"/>
        <end position="672"/>
    </location>
</feature>
<dbReference type="AlphaFoldDB" id="A0AA36NLU6"/>
<accession>A0AA36NLU6</accession>
<evidence type="ECO:0000313" key="3">
    <source>
        <dbReference type="Proteomes" id="UP001178507"/>
    </source>
</evidence>
<reference evidence="2" key="1">
    <citation type="submission" date="2023-08" db="EMBL/GenBank/DDBJ databases">
        <authorList>
            <person name="Chen Y."/>
            <person name="Shah S."/>
            <person name="Dougan E. K."/>
            <person name="Thang M."/>
            <person name="Chan C."/>
        </authorList>
    </citation>
    <scope>NUCLEOTIDE SEQUENCE</scope>
</reference>
<dbReference type="EMBL" id="CAUJNA010003703">
    <property type="protein sequence ID" value="CAJ1408083.1"/>
    <property type="molecule type" value="Genomic_DNA"/>
</dbReference>
<feature type="signal peptide" evidence="1">
    <location>
        <begin position="1"/>
        <end position="25"/>
    </location>
</feature>
<gene>
    <name evidence="2" type="ORF">EVOR1521_LOCUS29609</name>
</gene>
<dbReference type="Proteomes" id="UP001178507">
    <property type="component" value="Unassembled WGS sequence"/>
</dbReference>
<protein>
    <submittedName>
        <fullName evidence="2">Uncharacterized protein</fullName>
    </submittedName>
</protein>
<keyword evidence="3" id="KW-1185">Reference proteome</keyword>
<organism evidence="2 3">
    <name type="scientific">Effrenium voratum</name>
    <dbReference type="NCBI Taxonomy" id="2562239"/>
    <lineage>
        <taxon>Eukaryota</taxon>
        <taxon>Sar</taxon>
        <taxon>Alveolata</taxon>
        <taxon>Dinophyceae</taxon>
        <taxon>Suessiales</taxon>
        <taxon>Symbiodiniaceae</taxon>
        <taxon>Effrenium</taxon>
    </lineage>
</organism>